<dbReference type="CDD" id="cd17574">
    <property type="entry name" value="REC_OmpR"/>
    <property type="match status" value="1"/>
</dbReference>
<comment type="subcellular location">
    <subcellularLocation>
        <location evidence="1">Cytoplasm</location>
    </subcellularLocation>
</comment>
<dbReference type="SMART" id="SM00448">
    <property type="entry name" value="REC"/>
    <property type="match status" value="1"/>
</dbReference>
<feature type="domain" description="Response regulatory" evidence="9">
    <location>
        <begin position="3"/>
        <end position="116"/>
    </location>
</feature>
<dbReference type="SUPFAM" id="SSF52172">
    <property type="entry name" value="CheY-like"/>
    <property type="match status" value="1"/>
</dbReference>
<dbReference type="GO" id="GO:0000976">
    <property type="term" value="F:transcription cis-regulatory region binding"/>
    <property type="evidence" value="ECO:0007669"/>
    <property type="project" value="TreeGrafter"/>
</dbReference>
<dbReference type="SMART" id="SM00862">
    <property type="entry name" value="Trans_reg_C"/>
    <property type="match status" value="1"/>
</dbReference>
<dbReference type="FunFam" id="3.40.50.2300:FF:000001">
    <property type="entry name" value="DNA-binding response regulator PhoB"/>
    <property type="match status" value="1"/>
</dbReference>
<feature type="modified residue" description="4-aspartylphosphate" evidence="7">
    <location>
        <position position="52"/>
    </location>
</feature>
<dbReference type="CDD" id="cd00383">
    <property type="entry name" value="trans_reg_C"/>
    <property type="match status" value="1"/>
</dbReference>
<dbReference type="Pfam" id="PF00486">
    <property type="entry name" value="Trans_reg_C"/>
    <property type="match status" value="1"/>
</dbReference>
<keyword evidence="3" id="KW-0902">Two-component regulatory system</keyword>
<keyword evidence="5 8" id="KW-0238">DNA-binding</keyword>
<keyword evidence="4" id="KW-0805">Transcription regulation</keyword>
<dbReference type="GO" id="GO:0000156">
    <property type="term" value="F:phosphorelay response regulator activity"/>
    <property type="evidence" value="ECO:0007669"/>
    <property type="project" value="TreeGrafter"/>
</dbReference>
<evidence type="ECO:0000256" key="3">
    <source>
        <dbReference type="ARBA" id="ARBA00023012"/>
    </source>
</evidence>
<reference evidence="11 12" key="1">
    <citation type="submission" date="2014-02" db="EMBL/GenBank/DDBJ databases">
        <title>Genome sequence of Paenibacillus darwinianus reveals adaptive mechanisms for survival in Antarctic soils.</title>
        <authorList>
            <person name="Dsouza M."/>
            <person name="Taylor M.W."/>
            <person name="Turner S.J."/>
            <person name="Aislabie J."/>
        </authorList>
    </citation>
    <scope>NUCLEOTIDE SEQUENCE [LARGE SCALE GENOMIC DNA]</scope>
    <source>
        <strain evidence="11 12">CE1</strain>
    </source>
</reference>
<evidence type="ECO:0000256" key="6">
    <source>
        <dbReference type="ARBA" id="ARBA00023163"/>
    </source>
</evidence>
<feature type="domain" description="OmpR/PhoB-type" evidence="10">
    <location>
        <begin position="127"/>
        <end position="224"/>
    </location>
</feature>
<evidence type="ECO:0000313" key="12">
    <source>
        <dbReference type="Proteomes" id="UP000053750"/>
    </source>
</evidence>
<dbReference type="OrthoDB" id="9790442at2"/>
<feature type="DNA-binding region" description="OmpR/PhoB-type" evidence="8">
    <location>
        <begin position="127"/>
        <end position="224"/>
    </location>
</feature>
<evidence type="ECO:0000256" key="8">
    <source>
        <dbReference type="PROSITE-ProRule" id="PRU01091"/>
    </source>
</evidence>
<dbReference type="Gene3D" id="6.10.250.690">
    <property type="match status" value="1"/>
</dbReference>
<accession>A0A9W5S0G9</accession>
<proteinExistence type="predicted"/>
<dbReference type="GO" id="GO:0032993">
    <property type="term" value="C:protein-DNA complex"/>
    <property type="evidence" value="ECO:0007669"/>
    <property type="project" value="TreeGrafter"/>
</dbReference>
<sequence>MEHILIVDDEKPMRELIKFYLIGNGYRISEAEDGREALAMLRTGEFDLLLVDWMMPDMDGRELCRQVRTSNQVPIIMLTARNQLKDKIQGFESGADDYLTKPFEEAELIVRIKALIRRARSSPAARRQIVQYKGLSMNVESHEVTYESNPVHLTAHEFALLRFMLFHPGQALTRDQIIEHVWGIDFDGDDRTVDSHIRNLRGKLRECGAGDLIKTLWGVGYKLI</sequence>
<dbReference type="FunFam" id="1.10.10.10:FF:000018">
    <property type="entry name" value="DNA-binding response regulator ResD"/>
    <property type="match status" value="1"/>
</dbReference>
<evidence type="ECO:0000256" key="2">
    <source>
        <dbReference type="ARBA" id="ARBA00022553"/>
    </source>
</evidence>
<dbReference type="GO" id="GO:0005829">
    <property type="term" value="C:cytosol"/>
    <property type="evidence" value="ECO:0007669"/>
    <property type="project" value="TreeGrafter"/>
</dbReference>
<evidence type="ECO:0000256" key="4">
    <source>
        <dbReference type="ARBA" id="ARBA00023015"/>
    </source>
</evidence>
<evidence type="ECO:0000256" key="1">
    <source>
        <dbReference type="ARBA" id="ARBA00004496"/>
    </source>
</evidence>
<dbReference type="EMBL" id="JFHU01000142">
    <property type="protein sequence ID" value="EXX87832.1"/>
    <property type="molecule type" value="Genomic_DNA"/>
</dbReference>
<dbReference type="Gene3D" id="1.10.10.10">
    <property type="entry name" value="Winged helix-like DNA-binding domain superfamily/Winged helix DNA-binding domain"/>
    <property type="match status" value="1"/>
</dbReference>
<evidence type="ECO:0000259" key="10">
    <source>
        <dbReference type="PROSITE" id="PS51755"/>
    </source>
</evidence>
<keyword evidence="6" id="KW-0804">Transcription</keyword>
<dbReference type="PANTHER" id="PTHR48111">
    <property type="entry name" value="REGULATOR OF RPOS"/>
    <property type="match status" value="1"/>
</dbReference>
<keyword evidence="12" id="KW-1185">Reference proteome</keyword>
<dbReference type="InterPro" id="IPR001789">
    <property type="entry name" value="Sig_transdc_resp-reg_receiver"/>
</dbReference>
<evidence type="ECO:0000313" key="11">
    <source>
        <dbReference type="EMBL" id="EXX87832.1"/>
    </source>
</evidence>
<name>A0A9W5S0G9_9BACL</name>
<dbReference type="Proteomes" id="UP000053750">
    <property type="component" value="Unassembled WGS sequence"/>
</dbReference>
<evidence type="ECO:0000256" key="7">
    <source>
        <dbReference type="PROSITE-ProRule" id="PRU00169"/>
    </source>
</evidence>
<dbReference type="PROSITE" id="PS50110">
    <property type="entry name" value="RESPONSE_REGULATORY"/>
    <property type="match status" value="1"/>
</dbReference>
<keyword evidence="2 7" id="KW-0597">Phosphoprotein</keyword>
<dbReference type="InterPro" id="IPR011006">
    <property type="entry name" value="CheY-like_superfamily"/>
</dbReference>
<dbReference type="InterPro" id="IPR036388">
    <property type="entry name" value="WH-like_DNA-bd_sf"/>
</dbReference>
<dbReference type="InterPro" id="IPR001867">
    <property type="entry name" value="OmpR/PhoB-type_DNA-bd"/>
</dbReference>
<evidence type="ECO:0000256" key="5">
    <source>
        <dbReference type="ARBA" id="ARBA00023125"/>
    </source>
</evidence>
<organism evidence="11 12">
    <name type="scientific">Paenibacillus darwinianus</name>
    <dbReference type="NCBI Taxonomy" id="1380763"/>
    <lineage>
        <taxon>Bacteria</taxon>
        <taxon>Bacillati</taxon>
        <taxon>Bacillota</taxon>
        <taxon>Bacilli</taxon>
        <taxon>Bacillales</taxon>
        <taxon>Paenibacillaceae</taxon>
        <taxon>Paenibacillus</taxon>
    </lineage>
</organism>
<dbReference type="PANTHER" id="PTHR48111:SF1">
    <property type="entry name" value="TWO-COMPONENT RESPONSE REGULATOR ORR33"/>
    <property type="match status" value="1"/>
</dbReference>
<evidence type="ECO:0000259" key="9">
    <source>
        <dbReference type="PROSITE" id="PS50110"/>
    </source>
</evidence>
<dbReference type="InterPro" id="IPR039420">
    <property type="entry name" value="WalR-like"/>
</dbReference>
<dbReference type="RefSeq" id="WP_036716124.1">
    <property type="nucleotide sequence ID" value="NZ_KK082256.1"/>
</dbReference>
<protein>
    <submittedName>
        <fullName evidence="11">Transcriptional regulator</fullName>
    </submittedName>
</protein>
<comment type="caution">
    <text evidence="11">The sequence shown here is derived from an EMBL/GenBank/DDBJ whole genome shotgun (WGS) entry which is preliminary data.</text>
</comment>
<gene>
    <name evidence="11" type="ORF">BG53_03210</name>
</gene>
<dbReference type="GO" id="GO:0006355">
    <property type="term" value="P:regulation of DNA-templated transcription"/>
    <property type="evidence" value="ECO:0007669"/>
    <property type="project" value="InterPro"/>
</dbReference>
<dbReference type="AlphaFoldDB" id="A0A9W5S0G9"/>
<dbReference type="PROSITE" id="PS51755">
    <property type="entry name" value="OMPR_PHOB"/>
    <property type="match status" value="1"/>
</dbReference>
<dbReference type="Pfam" id="PF00072">
    <property type="entry name" value="Response_reg"/>
    <property type="match status" value="1"/>
</dbReference>
<dbReference type="Gene3D" id="3.40.50.2300">
    <property type="match status" value="1"/>
</dbReference>